<comment type="caution">
    <text evidence="2">The sequence shown here is derived from an EMBL/GenBank/DDBJ whole genome shotgun (WGS) entry which is preliminary data.</text>
</comment>
<feature type="compositionally biased region" description="Basic and acidic residues" evidence="1">
    <location>
        <begin position="231"/>
        <end position="242"/>
    </location>
</feature>
<name>A0ABQ9IPT9_9NEOP</name>
<dbReference type="EMBL" id="JARBHB010000001">
    <property type="protein sequence ID" value="KAJ8898386.1"/>
    <property type="molecule type" value="Genomic_DNA"/>
</dbReference>
<accession>A0ABQ9IPT9</accession>
<dbReference type="Proteomes" id="UP001159363">
    <property type="component" value="Chromosome 1"/>
</dbReference>
<keyword evidence="3" id="KW-1185">Reference proteome</keyword>
<feature type="region of interest" description="Disordered" evidence="1">
    <location>
        <begin position="219"/>
        <end position="261"/>
    </location>
</feature>
<evidence type="ECO:0000256" key="1">
    <source>
        <dbReference type="SAM" id="MobiDB-lite"/>
    </source>
</evidence>
<evidence type="ECO:0000313" key="2">
    <source>
        <dbReference type="EMBL" id="KAJ8898386.1"/>
    </source>
</evidence>
<proteinExistence type="predicted"/>
<reference evidence="2 3" key="1">
    <citation type="submission" date="2023-02" db="EMBL/GenBank/DDBJ databases">
        <title>LHISI_Scaffold_Assembly.</title>
        <authorList>
            <person name="Stuart O.P."/>
            <person name="Cleave R."/>
            <person name="Magrath M.J.L."/>
            <person name="Mikheyev A.S."/>
        </authorList>
    </citation>
    <scope>NUCLEOTIDE SEQUENCE [LARGE SCALE GENOMIC DNA]</scope>
    <source>
        <strain evidence="2">Daus_M_001</strain>
        <tissue evidence="2">Leg muscle</tissue>
    </source>
</reference>
<evidence type="ECO:0000313" key="3">
    <source>
        <dbReference type="Proteomes" id="UP001159363"/>
    </source>
</evidence>
<sequence length="498" mass="53411">MLASDVIFLTSGVTLLASDAILLAIEVVLLASDAILLASDVILLVSDVILLPSDVILLVSDTILLPSDSILLTSAVLLASEVILLASDAILLASDTFFLASEVILLASDAILLASEVVVLASNAILLACAAGVHGLEFTMFSQCATGRPSPSPVWAHTCVVYWPEARGVLCNSSSVRQRHLPADTGTKPLAGPMPHASAYYFCDPGTLLMAAQGGVKPRSQSEILTHRNGRARETRDPREDPPTNAIARHDSHVRKSGGDRVGNRTWFAQVGGKRAARSGAEVGLSPMTVACLPQPSTILPPRQHCSLPHAKDKVDGSLWLHTTNLRVPTLNCSPADTSSEHGDVWIVGTYLLVCMKKLHESILSSLEWWLKKQWIIITPLFAQGVIRRVTLFLMDLKNWVSPKQGRGGVVVRLLASHIGEPGSIPGGFAYGSSHVGIEPDDTTGRQVFSGMSHFPRPCIPSVFRYLAPPSSALKISMLRSAHFSPISNQNIEEIHGN</sequence>
<protein>
    <submittedName>
        <fullName evidence="2">Uncharacterized protein</fullName>
    </submittedName>
</protein>
<organism evidence="2 3">
    <name type="scientific">Dryococelus australis</name>
    <dbReference type="NCBI Taxonomy" id="614101"/>
    <lineage>
        <taxon>Eukaryota</taxon>
        <taxon>Metazoa</taxon>
        <taxon>Ecdysozoa</taxon>
        <taxon>Arthropoda</taxon>
        <taxon>Hexapoda</taxon>
        <taxon>Insecta</taxon>
        <taxon>Pterygota</taxon>
        <taxon>Neoptera</taxon>
        <taxon>Polyneoptera</taxon>
        <taxon>Phasmatodea</taxon>
        <taxon>Verophasmatodea</taxon>
        <taxon>Anareolatae</taxon>
        <taxon>Phasmatidae</taxon>
        <taxon>Eurycanthinae</taxon>
        <taxon>Dryococelus</taxon>
    </lineage>
</organism>
<gene>
    <name evidence="2" type="ORF">PR048_003746</name>
</gene>